<dbReference type="InterPro" id="IPR036390">
    <property type="entry name" value="WH_DNA-bd_sf"/>
</dbReference>
<name>A0A9W6UXS4_9ACTN</name>
<sequence length="187" mass="20491">MPPPQQAGPASAASADAAPAGTRPDAPPGVPADIVEIERALTRVAHLLTRHRQHDRTVAAAGVPVDRAAVPLLRLLDDSAEPLRPSELAARLNVEAPHITRLVQRLEKVGYVDRVPDARDRRAQRVRLRDEGRHAVECIRAARRRWMHEALASWSEEERRQLAELVNRMVDDILAHSAEQGCAGPGA</sequence>
<dbReference type="Proteomes" id="UP001165124">
    <property type="component" value="Unassembled WGS sequence"/>
</dbReference>
<dbReference type="PANTHER" id="PTHR33164">
    <property type="entry name" value="TRANSCRIPTIONAL REGULATOR, MARR FAMILY"/>
    <property type="match status" value="1"/>
</dbReference>
<dbReference type="GO" id="GO:0003700">
    <property type="term" value="F:DNA-binding transcription factor activity"/>
    <property type="evidence" value="ECO:0007669"/>
    <property type="project" value="InterPro"/>
</dbReference>
<evidence type="ECO:0000259" key="2">
    <source>
        <dbReference type="PROSITE" id="PS50995"/>
    </source>
</evidence>
<feature type="compositionally biased region" description="Low complexity" evidence="1">
    <location>
        <begin position="7"/>
        <end position="21"/>
    </location>
</feature>
<dbReference type="InterPro" id="IPR036388">
    <property type="entry name" value="WH-like_DNA-bd_sf"/>
</dbReference>
<dbReference type="SUPFAM" id="SSF46785">
    <property type="entry name" value="Winged helix' DNA-binding domain"/>
    <property type="match status" value="1"/>
</dbReference>
<dbReference type="InterPro" id="IPR000835">
    <property type="entry name" value="HTH_MarR-typ"/>
</dbReference>
<dbReference type="PROSITE" id="PS50995">
    <property type="entry name" value="HTH_MARR_2"/>
    <property type="match status" value="1"/>
</dbReference>
<dbReference type="EMBL" id="BSRZ01000007">
    <property type="protein sequence ID" value="GLW65000.1"/>
    <property type="molecule type" value="Genomic_DNA"/>
</dbReference>
<dbReference type="PRINTS" id="PR00598">
    <property type="entry name" value="HTHMARR"/>
</dbReference>
<dbReference type="RefSeq" id="WP_083950898.1">
    <property type="nucleotide sequence ID" value="NZ_BSRZ01000007.1"/>
</dbReference>
<dbReference type="AlphaFoldDB" id="A0A9W6UXS4"/>
<protein>
    <recommendedName>
        <fullName evidence="2">HTH marR-type domain-containing protein</fullName>
    </recommendedName>
</protein>
<dbReference type="Pfam" id="PF12802">
    <property type="entry name" value="MarR_2"/>
    <property type="match status" value="1"/>
</dbReference>
<reference evidence="3" key="1">
    <citation type="submission" date="2023-02" db="EMBL/GenBank/DDBJ databases">
        <title>Actinomadura rubrobrunea NBRC 14622.</title>
        <authorList>
            <person name="Ichikawa N."/>
            <person name="Sato H."/>
            <person name="Tonouchi N."/>
        </authorList>
    </citation>
    <scope>NUCLEOTIDE SEQUENCE</scope>
    <source>
        <strain evidence="3">NBRC 14622</strain>
    </source>
</reference>
<dbReference type="InterPro" id="IPR039422">
    <property type="entry name" value="MarR/SlyA-like"/>
</dbReference>
<feature type="domain" description="HTH marR-type" evidence="2">
    <location>
        <begin position="34"/>
        <end position="171"/>
    </location>
</feature>
<evidence type="ECO:0000256" key="1">
    <source>
        <dbReference type="SAM" id="MobiDB-lite"/>
    </source>
</evidence>
<dbReference type="Gene3D" id="1.10.10.10">
    <property type="entry name" value="Winged helix-like DNA-binding domain superfamily/Winged helix DNA-binding domain"/>
    <property type="match status" value="1"/>
</dbReference>
<evidence type="ECO:0000313" key="4">
    <source>
        <dbReference type="Proteomes" id="UP001165124"/>
    </source>
</evidence>
<feature type="region of interest" description="Disordered" evidence="1">
    <location>
        <begin position="1"/>
        <end position="31"/>
    </location>
</feature>
<organism evidence="3 4">
    <name type="scientific">Actinomadura rubrobrunea</name>
    <dbReference type="NCBI Taxonomy" id="115335"/>
    <lineage>
        <taxon>Bacteria</taxon>
        <taxon>Bacillati</taxon>
        <taxon>Actinomycetota</taxon>
        <taxon>Actinomycetes</taxon>
        <taxon>Streptosporangiales</taxon>
        <taxon>Thermomonosporaceae</taxon>
        <taxon>Actinomadura</taxon>
    </lineage>
</organism>
<accession>A0A9W6UXS4</accession>
<dbReference type="PANTHER" id="PTHR33164:SF57">
    <property type="entry name" value="MARR-FAMILY TRANSCRIPTIONAL REGULATOR"/>
    <property type="match status" value="1"/>
</dbReference>
<dbReference type="SMART" id="SM00347">
    <property type="entry name" value="HTH_MARR"/>
    <property type="match status" value="1"/>
</dbReference>
<proteinExistence type="predicted"/>
<evidence type="ECO:0000313" key="3">
    <source>
        <dbReference type="EMBL" id="GLW65000.1"/>
    </source>
</evidence>
<comment type="caution">
    <text evidence="3">The sequence shown here is derived from an EMBL/GenBank/DDBJ whole genome shotgun (WGS) entry which is preliminary data.</text>
</comment>
<dbReference type="GO" id="GO:0006950">
    <property type="term" value="P:response to stress"/>
    <property type="evidence" value="ECO:0007669"/>
    <property type="project" value="TreeGrafter"/>
</dbReference>
<keyword evidence="4" id="KW-1185">Reference proteome</keyword>
<gene>
    <name evidence="3" type="ORF">Arub01_32440</name>
</gene>